<name>A0A183NMY9_9TREM</name>
<sequence length="68" mass="7415">MMVGGSCQETLDLDFVLYGTHQQGVHVILGELVLLHAFGLMSPSFTVREVNTKVSGPQLTACRIKNLL</sequence>
<dbReference type="Proteomes" id="UP000269396">
    <property type="component" value="Unassembled WGS sequence"/>
</dbReference>
<dbReference type="AlphaFoldDB" id="A0A183NMY9"/>
<keyword evidence="2" id="KW-1185">Reference proteome</keyword>
<reference evidence="1 2" key="1">
    <citation type="submission" date="2018-11" db="EMBL/GenBank/DDBJ databases">
        <authorList>
            <consortium name="Pathogen Informatics"/>
        </authorList>
    </citation>
    <scope>NUCLEOTIDE SEQUENCE [LARGE SCALE GENOMIC DNA]</scope>
    <source>
        <strain>Denwood</strain>
        <strain evidence="2">Zambia</strain>
    </source>
</reference>
<proteinExistence type="predicted"/>
<gene>
    <name evidence="1" type="ORF">SMTD_LOCUS3475</name>
</gene>
<organism evidence="1 2">
    <name type="scientific">Schistosoma mattheei</name>
    <dbReference type="NCBI Taxonomy" id="31246"/>
    <lineage>
        <taxon>Eukaryota</taxon>
        <taxon>Metazoa</taxon>
        <taxon>Spiralia</taxon>
        <taxon>Lophotrochozoa</taxon>
        <taxon>Platyhelminthes</taxon>
        <taxon>Trematoda</taxon>
        <taxon>Digenea</taxon>
        <taxon>Strigeidida</taxon>
        <taxon>Schistosomatoidea</taxon>
        <taxon>Schistosomatidae</taxon>
        <taxon>Schistosoma</taxon>
    </lineage>
</organism>
<accession>A0A183NMY9</accession>
<evidence type="ECO:0000313" key="2">
    <source>
        <dbReference type="Proteomes" id="UP000269396"/>
    </source>
</evidence>
<protein>
    <submittedName>
        <fullName evidence="1">Uncharacterized protein</fullName>
    </submittedName>
</protein>
<dbReference type="EMBL" id="UZAL01006359">
    <property type="protein sequence ID" value="VDO95818.1"/>
    <property type="molecule type" value="Genomic_DNA"/>
</dbReference>
<evidence type="ECO:0000313" key="1">
    <source>
        <dbReference type="EMBL" id="VDO95818.1"/>
    </source>
</evidence>